<dbReference type="EMBL" id="MT143703">
    <property type="protein sequence ID" value="QJB00928.1"/>
    <property type="molecule type" value="Genomic_DNA"/>
</dbReference>
<dbReference type="EMBL" id="MT143892">
    <property type="protein sequence ID" value="QJB04893.1"/>
    <property type="molecule type" value="Genomic_DNA"/>
</dbReference>
<reference evidence="2" key="1">
    <citation type="submission" date="2020-03" db="EMBL/GenBank/DDBJ databases">
        <title>The deep terrestrial virosphere.</title>
        <authorList>
            <person name="Holmfeldt K."/>
            <person name="Nilsson E."/>
            <person name="Simone D."/>
            <person name="Lopez-Fernandez M."/>
            <person name="Wu X."/>
            <person name="de Brujin I."/>
            <person name="Lundin D."/>
            <person name="Andersson A."/>
            <person name="Bertilsson S."/>
            <person name="Dopson M."/>
        </authorList>
    </citation>
    <scope>NUCLEOTIDE SEQUENCE</scope>
    <source>
        <strain evidence="1">MM171A00156</strain>
        <strain evidence="2">MM171B00154</strain>
    </source>
</reference>
<dbReference type="AlphaFoldDB" id="A0A6M3MGW0"/>
<gene>
    <name evidence="1" type="ORF">MM171A00156_0022</name>
    <name evidence="2" type="ORF">MM171B00154_0004</name>
</gene>
<accession>A0A6M3MGW0</accession>
<protein>
    <submittedName>
        <fullName evidence="2">Uncharacterized protein</fullName>
    </submittedName>
</protein>
<sequence length="54" mass="5900">MTFPAIRPKATPAPCAGIKRPAMTLKRYPGFILENQETGRASTERRKAISKAAV</sequence>
<evidence type="ECO:0000313" key="1">
    <source>
        <dbReference type="EMBL" id="QJB00928.1"/>
    </source>
</evidence>
<proteinExistence type="predicted"/>
<name>A0A6M3MGW0_9ZZZZ</name>
<organism evidence="2">
    <name type="scientific">viral metagenome</name>
    <dbReference type="NCBI Taxonomy" id="1070528"/>
    <lineage>
        <taxon>unclassified sequences</taxon>
        <taxon>metagenomes</taxon>
        <taxon>organismal metagenomes</taxon>
    </lineage>
</organism>
<evidence type="ECO:0000313" key="2">
    <source>
        <dbReference type="EMBL" id="QJB04893.1"/>
    </source>
</evidence>